<evidence type="ECO:0000313" key="2">
    <source>
        <dbReference type="Proteomes" id="UP000038010"/>
    </source>
</evidence>
<proteinExistence type="predicted"/>
<dbReference type="AlphaFoldDB" id="A0A0N1H863"/>
<evidence type="ECO:0000313" key="1">
    <source>
        <dbReference type="EMBL" id="KPI42955.1"/>
    </source>
</evidence>
<dbReference type="RefSeq" id="XP_018002918.1">
    <property type="nucleotide sequence ID" value="XM_018141974.1"/>
</dbReference>
<gene>
    <name evidence="1" type="ORF">AB675_2035</name>
</gene>
<name>A0A0N1H863_9EURO</name>
<organism evidence="1 2">
    <name type="scientific">Cyphellophora attinorum</name>
    <dbReference type="NCBI Taxonomy" id="1664694"/>
    <lineage>
        <taxon>Eukaryota</taxon>
        <taxon>Fungi</taxon>
        <taxon>Dikarya</taxon>
        <taxon>Ascomycota</taxon>
        <taxon>Pezizomycotina</taxon>
        <taxon>Eurotiomycetes</taxon>
        <taxon>Chaetothyriomycetidae</taxon>
        <taxon>Chaetothyriales</taxon>
        <taxon>Cyphellophoraceae</taxon>
        <taxon>Cyphellophora</taxon>
    </lineage>
</organism>
<keyword evidence="2" id="KW-1185">Reference proteome</keyword>
<accession>A0A0N1H863</accession>
<reference evidence="1 2" key="1">
    <citation type="submission" date="2015-06" db="EMBL/GenBank/DDBJ databases">
        <title>Draft genome of the ant-associated black yeast Phialophora attae CBS 131958.</title>
        <authorList>
            <person name="Moreno L.F."/>
            <person name="Stielow B.J."/>
            <person name="de Hoog S."/>
            <person name="Vicente V.A."/>
            <person name="Weiss V.A."/>
            <person name="de Vries M."/>
            <person name="Cruz L.M."/>
            <person name="Souza E.M."/>
        </authorList>
    </citation>
    <scope>NUCLEOTIDE SEQUENCE [LARGE SCALE GENOMIC DNA]</scope>
    <source>
        <strain evidence="1 2">CBS 131958</strain>
    </source>
</reference>
<dbReference type="EMBL" id="LFJN01000006">
    <property type="protein sequence ID" value="KPI42955.1"/>
    <property type="molecule type" value="Genomic_DNA"/>
</dbReference>
<dbReference type="VEuPathDB" id="FungiDB:AB675_2035"/>
<dbReference type="GeneID" id="28733854"/>
<comment type="caution">
    <text evidence="1">The sequence shown here is derived from an EMBL/GenBank/DDBJ whole genome shotgun (WGS) entry which is preliminary data.</text>
</comment>
<dbReference type="Proteomes" id="UP000038010">
    <property type="component" value="Unassembled WGS sequence"/>
</dbReference>
<protein>
    <submittedName>
        <fullName evidence="1">Uncharacterized protein</fullName>
    </submittedName>
</protein>
<sequence length="64" mass="7393">MNVQRGEAATFEGIQEYPKQVGLTNRDGPTLVVQTKQRYLRRRFIGRIRLVDALVDAESFTRRA</sequence>